<dbReference type="EMBL" id="LGRX02031783">
    <property type="protein sequence ID" value="KAK3244510.1"/>
    <property type="molecule type" value="Genomic_DNA"/>
</dbReference>
<name>A0AAE0EZ91_9CHLO</name>
<dbReference type="AlphaFoldDB" id="A0AAE0EZ91"/>
<keyword evidence="2" id="KW-1133">Transmembrane helix</keyword>
<feature type="transmembrane region" description="Helical" evidence="2">
    <location>
        <begin position="137"/>
        <end position="155"/>
    </location>
</feature>
<proteinExistence type="predicted"/>
<evidence type="ECO:0000313" key="3">
    <source>
        <dbReference type="EMBL" id="KAK3244510.1"/>
    </source>
</evidence>
<keyword evidence="2" id="KW-0812">Transmembrane</keyword>
<keyword evidence="2" id="KW-0472">Membrane</keyword>
<sequence length="481" mass="54515">MSDILRGAFKSSKSEVNDFCELAQYAEEGFTQPRSTSRDKTRRTRSRRHRTLLKEKPFLEDACNSTSRELSAVKSKREEHPITTTTEETVSFADTVVRATRTRSANTRGQGAFAGVVLELLQRLRDVRTKRHHIRQIFLHLCIFVFFSALSTVLYQRSNSYELVSSVQSTLVPPVYNVDFLQWLKTQTLKIWKDPICGDGVCQEPFEFPAFHRFGCKVDCGVAPLTAVLLYVEVAMQELLGYFSHGKVEEIIQPLHWNLCLRDAVRRNEGLEEVCWYRDDRNATYPKHKWLTSLQLPRGLWYIRVYMDSLQILRGKLWDISNESNHLQLYTFPAWEPCPAPPAPPGIPSPPASPQSPPLEPPLPPVTLSPTTIPPPPGPPLPITTSPTPPPTVAAWVVLDGRVPLASIEPEPLKAMPFFQRALSDASRQLLPLAHRIVRYRGDMAVDLVRQSYFWSRGHHSSPLLASGVEAITHLPSWLLE</sequence>
<protein>
    <submittedName>
        <fullName evidence="3">Uncharacterized protein</fullName>
    </submittedName>
</protein>
<comment type="caution">
    <text evidence="3">The sequence shown here is derived from an EMBL/GenBank/DDBJ whole genome shotgun (WGS) entry which is preliminary data.</text>
</comment>
<evidence type="ECO:0000256" key="1">
    <source>
        <dbReference type="SAM" id="MobiDB-lite"/>
    </source>
</evidence>
<dbReference type="Proteomes" id="UP001190700">
    <property type="component" value="Unassembled WGS sequence"/>
</dbReference>
<gene>
    <name evidence="3" type="ORF">CYMTET_45878</name>
</gene>
<reference evidence="3 4" key="1">
    <citation type="journal article" date="2015" name="Genome Biol. Evol.">
        <title>Comparative Genomics of a Bacterivorous Green Alga Reveals Evolutionary Causalities and Consequences of Phago-Mixotrophic Mode of Nutrition.</title>
        <authorList>
            <person name="Burns J.A."/>
            <person name="Paasch A."/>
            <person name="Narechania A."/>
            <person name="Kim E."/>
        </authorList>
    </citation>
    <scope>NUCLEOTIDE SEQUENCE [LARGE SCALE GENOMIC DNA]</scope>
    <source>
        <strain evidence="3 4">PLY_AMNH</strain>
    </source>
</reference>
<organism evidence="3 4">
    <name type="scientific">Cymbomonas tetramitiformis</name>
    <dbReference type="NCBI Taxonomy" id="36881"/>
    <lineage>
        <taxon>Eukaryota</taxon>
        <taxon>Viridiplantae</taxon>
        <taxon>Chlorophyta</taxon>
        <taxon>Pyramimonadophyceae</taxon>
        <taxon>Pyramimonadales</taxon>
        <taxon>Pyramimonadaceae</taxon>
        <taxon>Cymbomonas</taxon>
    </lineage>
</organism>
<keyword evidence="4" id="KW-1185">Reference proteome</keyword>
<evidence type="ECO:0000313" key="4">
    <source>
        <dbReference type="Proteomes" id="UP001190700"/>
    </source>
</evidence>
<feature type="region of interest" description="Disordered" evidence="1">
    <location>
        <begin position="341"/>
        <end position="387"/>
    </location>
</feature>
<accession>A0AAE0EZ91</accession>
<evidence type="ECO:0000256" key="2">
    <source>
        <dbReference type="SAM" id="Phobius"/>
    </source>
</evidence>